<dbReference type="CDD" id="cd06422">
    <property type="entry name" value="NTP_transferase_like_1"/>
    <property type="match status" value="1"/>
</dbReference>
<dbReference type="SUPFAM" id="SSF53448">
    <property type="entry name" value="Nucleotide-diphospho-sugar transferases"/>
    <property type="match status" value="1"/>
</dbReference>
<accession>A0A0R2UD57</accession>
<dbReference type="Proteomes" id="UP000051213">
    <property type="component" value="Unassembled WGS sequence"/>
</dbReference>
<dbReference type="PANTHER" id="PTHR22572">
    <property type="entry name" value="SUGAR-1-PHOSPHATE GUANYL TRANSFERASE"/>
    <property type="match status" value="1"/>
</dbReference>
<feature type="domain" description="Nucleotidyl transferase" evidence="1">
    <location>
        <begin position="2"/>
        <end position="217"/>
    </location>
</feature>
<comment type="caution">
    <text evidence="2">The sequence shown here is derived from an EMBL/GenBank/DDBJ whole genome shotgun (WGS) entry which is preliminary data.</text>
</comment>
<evidence type="ECO:0000313" key="3">
    <source>
        <dbReference type="Proteomes" id="UP000051213"/>
    </source>
</evidence>
<evidence type="ECO:0000259" key="1">
    <source>
        <dbReference type="Pfam" id="PF00483"/>
    </source>
</evidence>
<keyword evidence="2" id="KW-0548">Nucleotidyltransferase</keyword>
<dbReference type="NCBIfam" id="NF045761">
    <property type="entry name" value="NAMPUrTaseMurU"/>
    <property type="match status" value="1"/>
</dbReference>
<gene>
    <name evidence="2" type="ORF">ABS24_09705</name>
</gene>
<organism evidence="2 3">
    <name type="scientific">SAR92 bacterium BACL26 MAG-121220-bin70</name>
    <dbReference type="NCBI Taxonomy" id="1655626"/>
    <lineage>
        <taxon>Bacteria</taxon>
        <taxon>Pseudomonadati</taxon>
        <taxon>Pseudomonadota</taxon>
        <taxon>Gammaproteobacteria</taxon>
        <taxon>Cellvibrionales</taxon>
        <taxon>Porticoccaceae</taxon>
        <taxon>SAR92 clade</taxon>
    </lineage>
</organism>
<keyword evidence="2" id="KW-0808">Transferase</keyword>
<evidence type="ECO:0000313" key="2">
    <source>
        <dbReference type="EMBL" id="KRO97388.1"/>
    </source>
</evidence>
<proteinExistence type="predicted"/>
<dbReference type="InterPro" id="IPR054790">
    <property type="entry name" value="MurU"/>
</dbReference>
<dbReference type="GO" id="GO:0016779">
    <property type="term" value="F:nucleotidyltransferase activity"/>
    <property type="evidence" value="ECO:0007669"/>
    <property type="project" value="UniProtKB-KW"/>
</dbReference>
<name>A0A0R2UD57_9GAMM</name>
<dbReference type="AlphaFoldDB" id="A0A0R2UD57"/>
<dbReference type="InterPro" id="IPR029044">
    <property type="entry name" value="Nucleotide-diphossugar_trans"/>
</dbReference>
<dbReference type="InterPro" id="IPR050486">
    <property type="entry name" value="Mannose-1P_guanyltransferase"/>
</dbReference>
<dbReference type="EMBL" id="LICA01000004">
    <property type="protein sequence ID" value="KRO97388.1"/>
    <property type="molecule type" value="Genomic_DNA"/>
</dbReference>
<protein>
    <submittedName>
        <fullName evidence="2">Mannose-1-phosphate guanylyltransferase</fullName>
    </submittedName>
</protein>
<dbReference type="InterPro" id="IPR005835">
    <property type="entry name" value="NTP_transferase_dom"/>
</dbReference>
<sequence length="224" mass="24812">MKAMILAAGLGARLRPLTNSIPKPMLKVAGKPLLEYHLERLSHAGITEIVINISWLADQIEDYFSDGSDFGVNINWSHEDIPLETGGGIFNALPALGSAPFLLISGDVWTDFPIETLLIKPMESKNLAHLVLVDNPEHNLMGDFSLEHSRVGFEAERHTYSGISILSPELFNDIDAQKNVFPLRNVLRPAILSNRISGTLYSGEWCDVGTLQRYNKLHKPITEG</sequence>
<dbReference type="Gene3D" id="3.90.550.10">
    <property type="entry name" value="Spore Coat Polysaccharide Biosynthesis Protein SpsA, Chain A"/>
    <property type="match status" value="1"/>
</dbReference>
<reference evidence="2 3" key="1">
    <citation type="submission" date="2015-10" db="EMBL/GenBank/DDBJ databases">
        <title>Metagenome-Assembled Genomes uncover a global brackish microbiome.</title>
        <authorList>
            <person name="Hugerth L.W."/>
            <person name="Larsson J."/>
            <person name="Alneberg J."/>
            <person name="Lindh M.V."/>
            <person name="Legrand C."/>
            <person name="Pinhassi J."/>
            <person name="Andersson A.F."/>
        </authorList>
    </citation>
    <scope>NUCLEOTIDE SEQUENCE [LARGE SCALE GENOMIC DNA]</scope>
    <source>
        <strain evidence="2">BACL26 MAG-121220-bin70</strain>
    </source>
</reference>
<dbReference type="Pfam" id="PF00483">
    <property type="entry name" value="NTP_transferase"/>
    <property type="match status" value="1"/>
</dbReference>